<dbReference type="RefSeq" id="WP_200556621.1">
    <property type="nucleotide sequence ID" value="NZ_JAEPES010000004.1"/>
</dbReference>
<protein>
    <submittedName>
        <fullName evidence="2">Type 4a pilus biogenesis protein PilO</fullName>
    </submittedName>
</protein>
<name>A0A934SSY0_9MICO</name>
<dbReference type="PANTHER" id="PTHR39555">
    <property type="entry name" value="FIMBRIAL ASSEMBLY PROTEIN PILO-LIKE PROTEIN-RELATED"/>
    <property type="match status" value="1"/>
</dbReference>
<evidence type="ECO:0000313" key="2">
    <source>
        <dbReference type="EMBL" id="MBK4348413.1"/>
    </source>
</evidence>
<comment type="caution">
    <text evidence="2">The sequence shown here is derived from an EMBL/GenBank/DDBJ whole genome shotgun (WGS) entry which is preliminary data.</text>
</comment>
<dbReference type="InterPro" id="IPR007445">
    <property type="entry name" value="PilO"/>
</dbReference>
<evidence type="ECO:0000256" key="1">
    <source>
        <dbReference type="SAM" id="MobiDB-lite"/>
    </source>
</evidence>
<keyword evidence="3" id="KW-1185">Reference proteome</keyword>
<feature type="region of interest" description="Disordered" evidence="1">
    <location>
        <begin position="119"/>
        <end position="148"/>
    </location>
</feature>
<dbReference type="AlphaFoldDB" id="A0A934SSY0"/>
<reference evidence="2" key="1">
    <citation type="submission" date="2021-01" db="EMBL/GenBank/DDBJ databases">
        <title>Lacisediminihabitans sp. nov. strain G11-30, isolated from Antarctic Soil.</title>
        <authorList>
            <person name="Li J."/>
        </authorList>
    </citation>
    <scope>NUCLEOTIDE SEQUENCE</scope>
    <source>
        <strain evidence="2">G11-30</strain>
    </source>
</reference>
<dbReference type="PANTHER" id="PTHR39555:SF1">
    <property type="entry name" value="TYPE IV PILUS INNER MEMBRANE COMPONENT PILO"/>
    <property type="match status" value="1"/>
</dbReference>
<dbReference type="InterPro" id="IPR014717">
    <property type="entry name" value="Transl_elong_EF1B/ribsomal_bS6"/>
</dbReference>
<dbReference type="Pfam" id="PF04350">
    <property type="entry name" value="PilO"/>
    <property type="match status" value="2"/>
</dbReference>
<dbReference type="GO" id="GO:0043683">
    <property type="term" value="P:type IV pilus assembly"/>
    <property type="evidence" value="ECO:0007669"/>
    <property type="project" value="InterPro"/>
</dbReference>
<dbReference type="Proteomes" id="UP000636458">
    <property type="component" value="Unassembled WGS sequence"/>
</dbReference>
<gene>
    <name evidence="2" type="primary">pilO</name>
    <name evidence="2" type="ORF">IV501_12270</name>
</gene>
<proteinExistence type="predicted"/>
<accession>A0A934SSY0</accession>
<sequence>MNKNRLFTLGIAGAIALVAVLGWFVGISPILEQTSATSEQVSSVTSINDINQTKLVSLKKQFANIGEVQDELAGLRTSLPTVAEMPAFLREINDYGTAHNISLKSVAVSPPTPYVAPVTAPATPAAGETPTASPSPSPSAATPDASAPAPAPAAGGGLVVIPIQIVVTGSYADVLAFVGSIQGGPRLLLVQTFAMTSDESGFTGSIAADIYALPNK</sequence>
<dbReference type="Gene3D" id="3.30.70.60">
    <property type="match status" value="1"/>
</dbReference>
<evidence type="ECO:0000313" key="3">
    <source>
        <dbReference type="Proteomes" id="UP000636458"/>
    </source>
</evidence>
<dbReference type="EMBL" id="JAEPES010000004">
    <property type="protein sequence ID" value="MBK4348413.1"/>
    <property type="molecule type" value="Genomic_DNA"/>
</dbReference>
<dbReference type="GO" id="GO:0043107">
    <property type="term" value="P:type IV pilus-dependent motility"/>
    <property type="evidence" value="ECO:0007669"/>
    <property type="project" value="InterPro"/>
</dbReference>
<organism evidence="2 3">
    <name type="scientific">Lacisediminihabitans changchengi</name>
    <dbReference type="NCBI Taxonomy" id="2787634"/>
    <lineage>
        <taxon>Bacteria</taxon>
        <taxon>Bacillati</taxon>
        <taxon>Actinomycetota</taxon>
        <taxon>Actinomycetes</taxon>
        <taxon>Micrococcales</taxon>
        <taxon>Microbacteriaceae</taxon>
        <taxon>Lacisediminihabitans</taxon>
    </lineage>
</organism>